<protein>
    <recommendedName>
        <fullName evidence="4">Shugoshin C-terminal domain-containing protein</fullName>
    </recommendedName>
</protein>
<feature type="compositionally biased region" description="Acidic residues" evidence="3">
    <location>
        <begin position="241"/>
        <end position="260"/>
    </location>
</feature>
<feature type="compositionally biased region" description="Polar residues" evidence="3">
    <location>
        <begin position="506"/>
        <end position="518"/>
    </location>
</feature>
<reference evidence="5 6" key="1">
    <citation type="journal article" date="2016" name="Mol. Biol. Evol.">
        <title>Comparative Genomics of Early-Diverging Mushroom-Forming Fungi Provides Insights into the Origins of Lignocellulose Decay Capabilities.</title>
        <authorList>
            <person name="Nagy L.G."/>
            <person name="Riley R."/>
            <person name="Tritt A."/>
            <person name="Adam C."/>
            <person name="Daum C."/>
            <person name="Floudas D."/>
            <person name="Sun H."/>
            <person name="Yadav J.S."/>
            <person name="Pangilinan J."/>
            <person name="Larsson K.H."/>
            <person name="Matsuura K."/>
            <person name="Barry K."/>
            <person name="Labutti K."/>
            <person name="Kuo R."/>
            <person name="Ohm R.A."/>
            <person name="Bhattacharya S.S."/>
            <person name="Shirouzu T."/>
            <person name="Yoshinaga Y."/>
            <person name="Martin F.M."/>
            <person name="Grigoriev I.V."/>
            <person name="Hibbett D.S."/>
        </authorList>
    </citation>
    <scope>NUCLEOTIDE SEQUENCE [LARGE SCALE GENOMIC DNA]</scope>
    <source>
        <strain evidence="5 6">CBS 109695</strain>
    </source>
</reference>
<dbReference type="Pfam" id="PF07557">
    <property type="entry name" value="Shugoshin_C"/>
    <property type="match status" value="1"/>
</dbReference>
<evidence type="ECO:0000256" key="1">
    <source>
        <dbReference type="ARBA" id="ARBA00010845"/>
    </source>
</evidence>
<name>A0A166ESK9_9AGAM</name>
<dbReference type="GO" id="GO:0005634">
    <property type="term" value="C:nucleus"/>
    <property type="evidence" value="ECO:0007669"/>
    <property type="project" value="InterPro"/>
</dbReference>
<feature type="compositionally biased region" description="Low complexity" evidence="3">
    <location>
        <begin position="537"/>
        <end position="557"/>
    </location>
</feature>
<evidence type="ECO:0000256" key="2">
    <source>
        <dbReference type="ARBA" id="ARBA00022829"/>
    </source>
</evidence>
<feature type="compositionally biased region" description="Basic and acidic residues" evidence="3">
    <location>
        <begin position="330"/>
        <end position="340"/>
    </location>
</feature>
<feature type="compositionally biased region" description="Polar residues" evidence="3">
    <location>
        <begin position="479"/>
        <end position="488"/>
    </location>
</feature>
<feature type="compositionally biased region" description="Acidic residues" evidence="3">
    <location>
        <begin position="151"/>
        <end position="161"/>
    </location>
</feature>
<evidence type="ECO:0000313" key="5">
    <source>
        <dbReference type="EMBL" id="KZP16062.1"/>
    </source>
</evidence>
<dbReference type="EMBL" id="KV417597">
    <property type="protein sequence ID" value="KZP16062.1"/>
    <property type="molecule type" value="Genomic_DNA"/>
</dbReference>
<dbReference type="GO" id="GO:0000775">
    <property type="term" value="C:chromosome, centromeric region"/>
    <property type="evidence" value="ECO:0007669"/>
    <property type="project" value="InterPro"/>
</dbReference>
<dbReference type="InterPro" id="IPR011515">
    <property type="entry name" value="Shugoshin_C"/>
</dbReference>
<feature type="region of interest" description="Disordered" evidence="3">
    <location>
        <begin position="120"/>
        <end position="178"/>
    </location>
</feature>
<gene>
    <name evidence="5" type="ORF">FIBSPDRAFT_934796</name>
</gene>
<organism evidence="5 6">
    <name type="scientific">Athelia psychrophila</name>
    <dbReference type="NCBI Taxonomy" id="1759441"/>
    <lineage>
        <taxon>Eukaryota</taxon>
        <taxon>Fungi</taxon>
        <taxon>Dikarya</taxon>
        <taxon>Basidiomycota</taxon>
        <taxon>Agaricomycotina</taxon>
        <taxon>Agaricomycetes</taxon>
        <taxon>Agaricomycetidae</taxon>
        <taxon>Atheliales</taxon>
        <taxon>Atheliaceae</taxon>
        <taxon>Athelia</taxon>
    </lineage>
</organism>
<dbReference type="Proteomes" id="UP000076532">
    <property type="component" value="Unassembled WGS sequence"/>
</dbReference>
<evidence type="ECO:0000256" key="3">
    <source>
        <dbReference type="SAM" id="MobiDB-lite"/>
    </source>
</evidence>
<sequence length="648" mass="70654">MNRREARVSINVRQNDALNEFENFKKKFLLANKHITKLNSTLSVRIEELNAHISALNVENLRLRASEIALSTQLQREREKTWRVMAEAEAATHNLTKHFVNVRKSLSIPYSAPLPAYLPQQATRARRPSLDPTASPPTNRISRAPNVPGIYEEEEEDEVFDEDRLPSPTIRRRTKGRLSASRLPLPARVITPPLATSVLQPVPVEKPKKKTSRRSGLLTMETTRPPSPAVGSPIQKLAQEAQEEDDAAAAEMDTETESEIVSEQKGKGRATEAGSEDSDGITRARERKRRRDEEEVSAAATSPPLGAKTLKDVTNSPRGRAALPLLDTNTIDRQRQHSPDTDINTAVSAAPSSLMPYASSQSTPATTPAQTPHPLTSSRDSFYLPTPRPSSSPVPPPDEADTAAPNGGRATRTRKSVNYAEPKLNTKMRKPDPEPGVGVPTPRKRSSGSTKPQPEVPFEEPAPLETVPPVPPLPKKRSSTSAKSQPQVLHSDDPEPRSSLECVSPSLASQKIVQQKHVQPQEIKSRPDSAEPPSPPRSTSRPSSSSSSRSFRPTSSSQAYVTMTHAYSTTAPTAAATTIKRKKSRPYVDPDDYEDSDGAQADAEFGGGASSTWINIEGRRKSTAHGPKVTSSSKTIDGDEGRRRSLAV</sequence>
<dbReference type="AlphaFoldDB" id="A0A166ESK9"/>
<feature type="domain" description="Shugoshin C-terminal" evidence="4">
    <location>
        <begin position="412"/>
        <end position="430"/>
    </location>
</feature>
<proteinExistence type="inferred from homology"/>
<evidence type="ECO:0000259" key="4">
    <source>
        <dbReference type="Pfam" id="PF07557"/>
    </source>
</evidence>
<comment type="similarity">
    <text evidence="1">Belongs to the shugoshin family.</text>
</comment>
<feature type="compositionally biased region" description="Low complexity" evidence="3">
    <location>
        <begin position="358"/>
        <end position="372"/>
    </location>
</feature>
<accession>A0A166ESK9</accession>
<dbReference type="OrthoDB" id="5394106at2759"/>
<keyword evidence="6" id="KW-1185">Reference proteome</keyword>
<dbReference type="GO" id="GO:0045132">
    <property type="term" value="P:meiotic chromosome segregation"/>
    <property type="evidence" value="ECO:0007669"/>
    <property type="project" value="InterPro"/>
</dbReference>
<evidence type="ECO:0000313" key="6">
    <source>
        <dbReference type="Proteomes" id="UP000076532"/>
    </source>
</evidence>
<keyword evidence="2" id="KW-0159">Chromosome partition</keyword>
<feature type="compositionally biased region" description="Low complexity" evidence="3">
    <location>
        <begin position="564"/>
        <end position="578"/>
    </location>
</feature>
<feature type="region of interest" description="Disordered" evidence="3">
    <location>
        <begin position="200"/>
        <end position="648"/>
    </location>
</feature>
<feature type="compositionally biased region" description="Polar residues" evidence="3">
    <location>
        <begin position="341"/>
        <end position="351"/>
    </location>
</feature>
<dbReference type="STRING" id="436010.A0A166ESK9"/>
<feature type="compositionally biased region" description="Basic and acidic residues" evidence="3">
    <location>
        <begin position="636"/>
        <end position="648"/>
    </location>
</feature>
<feature type="compositionally biased region" description="Pro residues" evidence="3">
    <location>
        <begin position="386"/>
        <end position="397"/>
    </location>
</feature>